<dbReference type="InterPro" id="IPR018306">
    <property type="entry name" value="Phage_T5_Orf172_DNA-bd"/>
</dbReference>
<gene>
    <name evidence="2" type="ORF">GCM10025759_19250</name>
</gene>
<feature type="domain" description="Bacteriophage T5 Orf172 DNA-binding" evidence="1">
    <location>
        <begin position="90"/>
        <end position="168"/>
    </location>
</feature>
<comment type="caution">
    <text evidence="2">The sequence shown here is derived from an EMBL/GenBank/DDBJ whole genome shotgun (WGS) entry which is preliminary data.</text>
</comment>
<dbReference type="Pfam" id="PF13455">
    <property type="entry name" value="MUG113"/>
    <property type="match status" value="1"/>
</dbReference>
<sequence>MRGHVYPEVFEAVYTDLPRLEDLDSNQRGFAERLVDRLYMHYPEGDHDRLVEAAVKGARANLATARVAAKRIAELHNGPAYCYLAFYGLGGVANFVKIGMTRHPEKRLYGMATGNPLDCLWVYVSRLPVAKSAFRVEQELHRHLDPNKRRGEWFSVGETDAGGAAALARQLHAVAVDADRDASEFTLLGYRDGR</sequence>
<keyword evidence="3" id="KW-1185">Reference proteome</keyword>
<evidence type="ECO:0000313" key="3">
    <source>
        <dbReference type="Proteomes" id="UP001501083"/>
    </source>
</evidence>
<name>A0ABP9LFR3_9GAMM</name>
<evidence type="ECO:0000313" key="2">
    <source>
        <dbReference type="EMBL" id="GAA5075584.1"/>
    </source>
</evidence>
<dbReference type="EMBL" id="BAABKY010000002">
    <property type="protein sequence ID" value="GAA5075584.1"/>
    <property type="molecule type" value="Genomic_DNA"/>
</dbReference>
<dbReference type="SMART" id="SM00974">
    <property type="entry name" value="T5orf172"/>
    <property type="match status" value="1"/>
</dbReference>
<protein>
    <recommendedName>
        <fullName evidence="1">Bacteriophage T5 Orf172 DNA-binding domain-containing protein</fullName>
    </recommendedName>
</protein>
<organism evidence="2 3">
    <name type="scientific">Lysobacter panacisoli</name>
    <dbReference type="NCBI Taxonomy" id="1255263"/>
    <lineage>
        <taxon>Bacteria</taxon>
        <taxon>Pseudomonadati</taxon>
        <taxon>Pseudomonadota</taxon>
        <taxon>Gammaproteobacteria</taxon>
        <taxon>Lysobacterales</taxon>
        <taxon>Lysobacteraceae</taxon>
        <taxon>Lysobacter</taxon>
    </lineage>
</organism>
<dbReference type="Proteomes" id="UP001501083">
    <property type="component" value="Unassembled WGS sequence"/>
</dbReference>
<accession>A0ABP9LFR3</accession>
<dbReference type="RefSeq" id="WP_158985714.1">
    <property type="nucleotide sequence ID" value="NZ_BAABKY010000002.1"/>
</dbReference>
<evidence type="ECO:0000259" key="1">
    <source>
        <dbReference type="SMART" id="SM00974"/>
    </source>
</evidence>
<reference evidence="3" key="1">
    <citation type="journal article" date="2019" name="Int. J. Syst. Evol. Microbiol.">
        <title>The Global Catalogue of Microorganisms (GCM) 10K type strain sequencing project: providing services to taxonomists for standard genome sequencing and annotation.</title>
        <authorList>
            <consortium name="The Broad Institute Genomics Platform"/>
            <consortium name="The Broad Institute Genome Sequencing Center for Infectious Disease"/>
            <person name="Wu L."/>
            <person name="Ma J."/>
        </authorList>
    </citation>
    <scope>NUCLEOTIDE SEQUENCE [LARGE SCALE GENOMIC DNA]</scope>
    <source>
        <strain evidence="3">JCM 19212</strain>
    </source>
</reference>
<proteinExistence type="predicted"/>